<dbReference type="PANTHER" id="PTHR42953:SF1">
    <property type="entry name" value="METAL-BINDING PROTEIN HI_0362-RELATED"/>
    <property type="match status" value="1"/>
</dbReference>
<accession>A0A3S4TCB4</accession>
<dbReference type="AlphaFoldDB" id="A0A3S4TCB4"/>
<evidence type="ECO:0000256" key="1">
    <source>
        <dbReference type="ARBA" id="ARBA00004196"/>
    </source>
</evidence>
<keyword evidence="2 5" id="KW-0813">Transport</keyword>
<dbReference type="Pfam" id="PF01297">
    <property type="entry name" value="ZnuA"/>
    <property type="match status" value="1"/>
</dbReference>
<name>A0A3S4TCB4_9ACTO</name>
<proteinExistence type="inferred from homology"/>
<dbReference type="GO" id="GO:0030001">
    <property type="term" value="P:metal ion transport"/>
    <property type="evidence" value="ECO:0007669"/>
    <property type="project" value="InterPro"/>
</dbReference>
<comment type="subcellular location">
    <subcellularLocation>
        <location evidence="1">Cell envelope</location>
    </subcellularLocation>
</comment>
<dbReference type="CDD" id="cd01137">
    <property type="entry name" value="PsaA"/>
    <property type="match status" value="1"/>
</dbReference>
<comment type="similarity">
    <text evidence="5">Belongs to the bacterial solute-binding protein 9 family.</text>
</comment>
<evidence type="ECO:0000256" key="3">
    <source>
        <dbReference type="ARBA" id="ARBA00022723"/>
    </source>
</evidence>
<dbReference type="InterPro" id="IPR006129">
    <property type="entry name" value="AdhesinB"/>
</dbReference>
<dbReference type="GO" id="GO:0007155">
    <property type="term" value="P:cell adhesion"/>
    <property type="evidence" value="ECO:0007669"/>
    <property type="project" value="InterPro"/>
</dbReference>
<dbReference type="PRINTS" id="PR00691">
    <property type="entry name" value="ADHESINB"/>
</dbReference>
<dbReference type="PRINTS" id="PR00690">
    <property type="entry name" value="ADHESNFAMILY"/>
</dbReference>
<dbReference type="KEGG" id="asla:NCTC11923_01235"/>
<gene>
    <name evidence="6" type="ORF">NCTC11923_01235</name>
</gene>
<evidence type="ECO:0000256" key="2">
    <source>
        <dbReference type="ARBA" id="ARBA00022448"/>
    </source>
</evidence>
<dbReference type="InterPro" id="IPR050492">
    <property type="entry name" value="Bact_metal-bind_prot9"/>
</dbReference>
<evidence type="ECO:0000313" key="7">
    <source>
        <dbReference type="Proteomes" id="UP000276899"/>
    </source>
</evidence>
<dbReference type="STRING" id="1278298.GCA_000428685_01763"/>
<dbReference type="GO" id="GO:0030313">
    <property type="term" value="C:cell envelope"/>
    <property type="evidence" value="ECO:0007669"/>
    <property type="project" value="UniProtKB-SubCell"/>
</dbReference>
<dbReference type="PANTHER" id="PTHR42953">
    <property type="entry name" value="HIGH-AFFINITY ZINC UPTAKE SYSTEM PROTEIN ZNUA-RELATED"/>
    <property type="match status" value="1"/>
</dbReference>
<dbReference type="InterPro" id="IPR006128">
    <property type="entry name" value="Lipoprotein_PsaA-like"/>
</dbReference>
<dbReference type="InterPro" id="IPR006127">
    <property type="entry name" value="ZnuA-like"/>
</dbReference>
<keyword evidence="3" id="KW-0479">Metal-binding</keyword>
<dbReference type="Proteomes" id="UP000276899">
    <property type="component" value="Chromosome"/>
</dbReference>
<keyword evidence="7" id="KW-1185">Reference proteome</keyword>
<dbReference type="Gene3D" id="3.40.50.1980">
    <property type="entry name" value="Nitrogenase molybdenum iron protein domain"/>
    <property type="match status" value="2"/>
</dbReference>
<evidence type="ECO:0000256" key="4">
    <source>
        <dbReference type="ARBA" id="ARBA00022729"/>
    </source>
</evidence>
<evidence type="ECO:0000313" key="6">
    <source>
        <dbReference type="EMBL" id="VEG74601.1"/>
    </source>
</evidence>
<sequence>MVSGARNYDGGMSIFPSSRRRVIAALATILTLLLLPACSPAATQGSGKPVVLTTFTVIADMARQVAGDHLEIRSITKPGAEIHDYEPTPDDIKAAAGADLILANGLGLERWFEQFTAGSDAPSVTLSQGITPIEIASESYAGQPNPHAWMSPTHAQSYVDTMATAFAELDPDHAADFQANAVAYKADLQAVKDELVAAIAPLPADQRVLVTCEGAFSYLAADAGLEEGYLWPVNAENEGTPQQIADTVNLVRSRSVPAVFCESTVNDKAMRQVVSETGATFGGTLYVDSLTDAQGEAPSYLALIRHDAAVIAQGLTGGKQQ</sequence>
<dbReference type="GO" id="GO:0046872">
    <property type="term" value="F:metal ion binding"/>
    <property type="evidence" value="ECO:0007669"/>
    <property type="project" value="UniProtKB-KW"/>
</dbReference>
<reference evidence="6 7" key="1">
    <citation type="submission" date="2018-12" db="EMBL/GenBank/DDBJ databases">
        <authorList>
            <consortium name="Pathogen Informatics"/>
        </authorList>
    </citation>
    <scope>NUCLEOTIDE SEQUENCE [LARGE SCALE GENOMIC DNA]</scope>
    <source>
        <strain evidence="6 7">NCTC11923</strain>
    </source>
</reference>
<protein>
    <submittedName>
        <fullName evidence="6">Uncharacterized periplasmic iron-binding protein HI_0362</fullName>
    </submittedName>
</protein>
<evidence type="ECO:0000256" key="5">
    <source>
        <dbReference type="RuleBase" id="RU003512"/>
    </source>
</evidence>
<keyword evidence="4" id="KW-0732">Signal</keyword>
<dbReference type="EMBL" id="LR134363">
    <property type="protein sequence ID" value="VEG74601.1"/>
    <property type="molecule type" value="Genomic_DNA"/>
</dbReference>
<dbReference type="SUPFAM" id="SSF53807">
    <property type="entry name" value="Helical backbone' metal receptor"/>
    <property type="match status" value="1"/>
</dbReference>
<organism evidence="6 7">
    <name type="scientific">Actinomyces slackii</name>
    <dbReference type="NCBI Taxonomy" id="52774"/>
    <lineage>
        <taxon>Bacteria</taxon>
        <taxon>Bacillati</taxon>
        <taxon>Actinomycetota</taxon>
        <taxon>Actinomycetes</taxon>
        <taxon>Actinomycetales</taxon>
        <taxon>Actinomycetaceae</taxon>
        <taxon>Actinomyces</taxon>
    </lineage>
</organism>